<proteinExistence type="predicted"/>
<evidence type="ECO:0000313" key="1">
    <source>
        <dbReference type="EMBL" id="JAP08264.1"/>
    </source>
</evidence>
<protein>
    <submittedName>
        <fullName evidence="1">Putative ovule protein</fullName>
    </submittedName>
</protein>
<accession>A0A0V0GJV2</accession>
<dbReference type="EMBL" id="GEDG01037219">
    <property type="protein sequence ID" value="JAP08264.1"/>
    <property type="molecule type" value="Transcribed_RNA"/>
</dbReference>
<sequence>MTSKALFLVCCYFQLSLHLQRRRRIILALLWTITNAHAHKLKILSKSKSTFSTNNNRTMHFLGYGTSSMTALLRYKQSLSLFSPF</sequence>
<name>A0A0V0GJV2_SOLCH</name>
<reference evidence="1" key="1">
    <citation type="submission" date="2015-12" db="EMBL/GenBank/DDBJ databases">
        <title>Gene expression during late stages of embryo sac development: a critical building block for successful pollen-pistil interactions.</title>
        <authorList>
            <person name="Liu Y."/>
            <person name="Joly V."/>
            <person name="Sabar M."/>
            <person name="Matton D.P."/>
        </authorList>
    </citation>
    <scope>NUCLEOTIDE SEQUENCE</scope>
</reference>
<dbReference type="AlphaFoldDB" id="A0A0V0GJV2"/>
<organism evidence="1">
    <name type="scientific">Solanum chacoense</name>
    <name type="common">Chaco potato</name>
    <dbReference type="NCBI Taxonomy" id="4108"/>
    <lineage>
        <taxon>Eukaryota</taxon>
        <taxon>Viridiplantae</taxon>
        <taxon>Streptophyta</taxon>
        <taxon>Embryophyta</taxon>
        <taxon>Tracheophyta</taxon>
        <taxon>Spermatophyta</taxon>
        <taxon>Magnoliopsida</taxon>
        <taxon>eudicotyledons</taxon>
        <taxon>Gunneridae</taxon>
        <taxon>Pentapetalae</taxon>
        <taxon>asterids</taxon>
        <taxon>lamiids</taxon>
        <taxon>Solanales</taxon>
        <taxon>Solanaceae</taxon>
        <taxon>Solanoideae</taxon>
        <taxon>Solaneae</taxon>
        <taxon>Solanum</taxon>
    </lineage>
</organism>